<dbReference type="EMBL" id="JACXZS010000005">
    <property type="protein sequence ID" value="MBD3942027.1"/>
    <property type="molecule type" value="Genomic_DNA"/>
</dbReference>
<dbReference type="PANTHER" id="PTHR43685:SF2">
    <property type="entry name" value="GLYCOSYLTRANSFERASE 2-LIKE DOMAIN-CONTAINING PROTEIN"/>
    <property type="match status" value="1"/>
</dbReference>
<dbReference type="CDD" id="cd00761">
    <property type="entry name" value="Glyco_tranf_GTA_type"/>
    <property type="match status" value="1"/>
</dbReference>
<evidence type="ECO:0000313" key="3">
    <source>
        <dbReference type="Proteomes" id="UP000598426"/>
    </source>
</evidence>
<reference evidence="2 3" key="1">
    <citation type="submission" date="2020-09" db="EMBL/GenBank/DDBJ databases">
        <title>Isolation and identification of active actinomycetes.</title>
        <authorList>
            <person name="Li X."/>
        </authorList>
    </citation>
    <scope>NUCLEOTIDE SEQUENCE [LARGE SCALE GENOMIC DNA]</scope>
    <source>
        <strain evidence="2 3">NEAU-LLC</strain>
    </source>
</reference>
<dbReference type="InterPro" id="IPR001173">
    <property type="entry name" value="Glyco_trans_2-like"/>
</dbReference>
<dbReference type="PANTHER" id="PTHR43685">
    <property type="entry name" value="GLYCOSYLTRANSFERASE"/>
    <property type="match status" value="1"/>
</dbReference>
<comment type="caution">
    <text evidence="2">The sequence shown here is derived from an EMBL/GenBank/DDBJ whole genome shotgun (WGS) entry which is preliminary data.</text>
</comment>
<proteinExistence type="predicted"/>
<protein>
    <submittedName>
        <fullName evidence="2">Glycosyltransferase family 2 protein</fullName>
    </submittedName>
</protein>
<name>A0ABR8NMY8_9MICO</name>
<dbReference type="Proteomes" id="UP000598426">
    <property type="component" value="Unassembled WGS sequence"/>
</dbReference>
<dbReference type="Gene3D" id="3.90.550.10">
    <property type="entry name" value="Spore Coat Polysaccharide Biosynthesis Protein SpsA, Chain A"/>
    <property type="match status" value="1"/>
</dbReference>
<keyword evidence="3" id="KW-1185">Reference proteome</keyword>
<evidence type="ECO:0000313" key="2">
    <source>
        <dbReference type="EMBL" id="MBD3942027.1"/>
    </source>
</evidence>
<dbReference type="InterPro" id="IPR050834">
    <property type="entry name" value="Glycosyltransf_2"/>
</dbReference>
<evidence type="ECO:0000259" key="1">
    <source>
        <dbReference type="Pfam" id="PF00535"/>
    </source>
</evidence>
<accession>A0ABR8NMY8</accession>
<gene>
    <name evidence="2" type="ORF">IF188_10000</name>
</gene>
<dbReference type="SUPFAM" id="SSF53448">
    <property type="entry name" value="Nucleotide-diphospho-sugar transferases"/>
    <property type="match status" value="1"/>
</dbReference>
<feature type="domain" description="Glycosyltransferase 2-like" evidence="1">
    <location>
        <begin position="12"/>
        <end position="179"/>
    </location>
</feature>
<sequence length="335" mass="38159">METPPSAPRVRIVVRTHDRPQLLARALDDIVEQSYQEWQMVIINHRGDRATLDDVVKARADRFPHECLIVDSDHPIGRDAIIGLGIADADTEYVAIHDDDDTWAPDFLTRTVSWLDTHPEHVAVAVKTDIIQERVDQDGVIILSQTPIRPPFARVSLFDLVHAAHVPPIGYLFRRSAIESAGGFDATLSVLGDWDLMLRLAVDGQIGYLDGETLAYWRQRPQSEGALANSVIGDLDLHRQTDRELRDRALREYIERNGIGGLLYIARYADELYAQSRHEAWLRAREVEAHVTERIEEQTKHLEAMIAQYAHHYSVFPSLRRAMSRVFHPRRGGYS</sequence>
<organism evidence="2 3">
    <name type="scientific">Microbacterium helvum</name>
    <dbReference type="NCBI Taxonomy" id="2773713"/>
    <lineage>
        <taxon>Bacteria</taxon>
        <taxon>Bacillati</taxon>
        <taxon>Actinomycetota</taxon>
        <taxon>Actinomycetes</taxon>
        <taxon>Micrococcales</taxon>
        <taxon>Microbacteriaceae</taxon>
        <taxon>Microbacterium</taxon>
    </lineage>
</organism>
<dbReference type="Pfam" id="PF00535">
    <property type="entry name" value="Glycos_transf_2"/>
    <property type="match status" value="1"/>
</dbReference>
<dbReference type="InterPro" id="IPR029044">
    <property type="entry name" value="Nucleotide-diphossugar_trans"/>
</dbReference>